<keyword evidence="3" id="KW-1185">Reference proteome</keyword>
<dbReference type="GO" id="GO:0051537">
    <property type="term" value="F:2 iron, 2 sulfur cluster binding"/>
    <property type="evidence" value="ECO:0007669"/>
    <property type="project" value="UniProtKB-ARBA"/>
</dbReference>
<dbReference type="PANTHER" id="PTHR47265:SF1">
    <property type="entry name" value="IRON-SULFUR ASSEMBLY PROTEIN ISCA, CHLOROPLASTIC"/>
    <property type="match status" value="1"/>
</dbReference>
<dbReference type="NCBIfam" id="TIGR00049">
    <property type="entry name" value="iron-sulfur cluster assembly accessory protein"/>
    <property type="match status" value="1"/>
</dbReference>
<dbReference type="STRING" id="862908.BMS_3376"/>
<dbReference type="OrthoDB" id="9801228at2"/>
<dbReference type="AlphaFoldDB" id="E1X149"/>
<evidence type="ECO:0000313" key="3">
    <source>
        <dbReference type="Proteomes" id="UP000008963"/>
    </source>
</evidence>
<sequence>MSESNQIVEITQKALDHIKQIFASENKGLDYGLRLGVVGGGCSGLNYKIDFDQKKDNDNICSFGDINVFIDPKSSIYLKGVILDFKDGLNGKGFVFVNPNAKNTCGCGESFSV</sequence>
<evidence type="ECO:0000313" key="2">
    <source>
        <dbReference type="EMBL" id="CBW28119.1"/>
    </source>
</evidence>
<dbReference type="PATRIC" id="fig|862908.3.peg.3229"/>
<name>E1X149_HALMS</name>
<dbReference type="eggNOG" id="COG0316">
    <property type="taxonomic scope" value="Bacteria"/>
</dbReference>
<dbReference type="RefSeq" id="WP_014245888.1">
    <property type="nucleotide sequence ID" value="NC_016620.1"/>
</dbReference>
<dbReference type="Proteomes" id="UP000008963">
    <property type="component" value="Chromosome"/>
</dbReference>
<dbReference type="InterPro" id="IPR031108">
    <property type="entry name" value="IscA_plant_cyanobact"/>
</dbReference>
<dbReference type="KEGG" id="bmx:BMS_3376"/>
<reference evidence="3" key="1">
    <citation type="journal article" date="2013" name="ISME J.">
        <title>A small predatory core genome in the divergent marine Bacteriovorax marinus SJ and the terrestrial Bdellovibrio bacteriovorus.</title>
        <authorList>
            <person name="Crossman L.C."/>
            <person name="Chen H."/>
            <person name="Cerdeno-Tarraga A.M."/>
            <person name="Brooks K."/>
            <person name="Quail M.A."/>
            <person name="Pineiro S.A."/>
            <person name="Hobley L."/>
            <person name="Sockett R.E."/>
            <person name="Bentley S.D."/>
            <person name="Parkhill J."/>
            <person name="Williams H.N."/>
            <person name="Stine O.C."/>
        </authorList>
    </citation>
    <scope>NUCLEOTIDE SEQUENCE [LARGE SCALE GENOMIC DNA]</scope>
    <source>
        <strain evidence="3">ATCC BAA-682 / DSM 15412 / SJ</strain>
    </source>
</reference>
<dbReference type="PANTHER" id="PTHR47265">
    <property type="entry name" value="IRON-SULFUR ASSEMBLY PROTEIN ISCA, CHLOROPLASTIC"/>
    <property type="match status" value="1"/>
</dbReference>
<organism evidence="2 3">
    <name type="scientific">Halobacteriovorax marinus (strain ATCC BAA-682 / DSM 15412 / SJ)</name>
    <name type="common">Bacteriovorax marinus</name>
    <dbReference type="NCBI Taxonomy" id="862908"/>
    <lineage>
        <taxon>Bacteria</taxon>
        <taxon>Pseudomonadati</taxon>
        <taxon>Bdellovibrionota</taxon>
        <taxon>Bacteriovoracia</taxon>
        <taxon>Bacteriovoracales</taxon>
        <taxon>Halobacteriovoraceae</taxon>
        <taxon>Halobacteriovorax</taxon>
    </lineage>
</organism>
<feature type="domain" description="Core" evidence="1">
    <location>
        <begin position="8"/>
        <end position="109"/>
    </location>
</feature>
<dbReference type="GO" id="GO:0030674">
    <property type="term" value="F:protein-macromolecule adaptor activity"/>
    <property type="evidence" value="ECO:0007669"/>
    <property type="project" value="TreeGrafter"/>
</dbReference>
<protein>
    <submittedName>
        <fullName evidence="2">Iron-sulfur cluster assembly protein</fullName>
    </submittedName>
</protein>
<dbReference type="SUPFAM" id="SSF89360">
    <property type="entry name" value="HesB-like domain"/>
    <property type="match status" value="1"/>
</dbReference>
<dbReference type="EMBL" id="FQ312005">
    <property type="protein sequence ID" value="CBW28119.1"/>
    <property type="molecule type" value="Genomic_DNA"/>
</dbReference>
<dbReference type="HOGENOM" id="CLU_069054_5_1_7"/>
<dbReference type="InterPro" id="IPR000361">
    <property type="entry name" value="ATAP_core_dom"/>
</dbReference>
<dbReference type="InterPro" id="IPR016092">
    <property type="entry name" value="ATAP"/>
</dbReference>
<dbReference type="InterPro" id="IPR017870">
    <property type="entry name" value="FeS_cluster_insertion_CS"/>
</dbReference>
<proteinExistence type="predicted"/>
<dbReference type="GO" id="GO:0016226">
    <property type="term" value="P:iron-sulfur cluster assembly"/>
    <property type="evidence" value="ECO:0007669"/>
    <property type="project" value="InterPro"/>
</dbReference>
<gene>
    <name evidence="2" type="primary">iscA</name>
    <name evidence="2" type="ordered locus">BMS_3376</name>
</gene>
<dbReference type="InterPro" id="IPR035903">
    <property type="entry name" value="HesB-like_dom_sf"/>
</dbReference>
<dbReference type="PROSITE" id="PS01152">
    <property type="entry name" value="HESB"/>
    <property type="match status" value="1"/>
</dbReference>
<dbReference type="Gene3D" id="2.60.300.12">
    <property type="entry name" value="HesB-like domain"/>
    <property type="match status" value="1"/>
</dbReference>
<dbReference type="Pfam" id="PF01521">
    <property type="entry name" value="Fe-S_biosyn"/>
    <property type="match status" value="1"/>
</dbReference>
<accession>E1X149</accession>
<evidence type="ECO:0000259" key="1">
    <source>
        <dbReference type="Pfam" id="PF01521"/>
    </source>
</evidence>